<feature type="region of interest" description="Disordered" evidence="6">
    <location>
        <begin position="306"/>
        <end position="348"/>
    </location>
</feature>
<comment type="function">
    <text evidence="4">Formation of pseudouridine at positions 38, 39 and 40 in the anticodon stem and loop of transfer RNAs.</text>
</comment>
<feature type="compositionally biased region" description="Low complexity" evidence="6">
    <location>
        <begin position="316"/>
        <end position="331"/>
    </location>
</feature>
<accession>A0A934Q8F8</accession>
<evidence type="ECO:0000256" key="5">
    <source>
        <dbReference type="RuleBase" id="RU003792"/>
    </source>
</evidence>
<comment type="catalytic activity">
    <reaction evidence="4 5">
        <text>uridine(38/39/40) in tRNA = pseudouridine(38/39/40) in tRNA</text>
        <dbReference type="Rhea" id="RHEA:22376"/>
        <dbReference type="Rhea" id="RHEA-COMP:10085"/>
        <dbReference type="Rhea" id="RHEA-COMP:10087"/>
        <dbReference type="ChEBI" id="CHEBI:65314"/>
        <dbReference type="ChEBI" id="CHEBI:65315"/>
        <dbReference type="EC" id="5.4.99.12"/>
    </reaction>
</comment>
<dbReference type="Pfam" id="PF01416">
    <property type="entry name" value="PseudoU_synth_1"/>
    <property type="match status" value="1"/>
</dbReference>
<keyword evidence="9" id="KW-1185">Reference proteome</keyword>
<dbReference type="CDD" id="cd02570">
    <property type="entry name" value="PseudoU_synth_EcTruA"/>
    <property type="match status" value="1"/>
</dbReference>
<comment type="subunit">
    <text evidence="4">Homodimer.</text>
</comment>
<comment type="caution">
    <text evidence="8">The sequence shown here is derived from an EMBL/GenBank/DDBJ whole genome shotgun (WGS) entry which is preliminary data.</text>
</comment>
<dbReference type="InterPro" id="IPR020097">
    <property type="entry name" value="PsdUridine_synth_TruA_a/b_dom"/>
</dbReference>
<organism evidence="8 9">
    <name type="scientific">Leucobacter chromiisoli</name>
    <dbReference type="NCBI Taxonomy" id="2796471"/>
    <lineage>
        <taxon>Bacteria</taxon>
        <taxon>Bacillati</taxon>
        <taxon>Actinomycetota</taxon>
        <taxon>Actinomycetes</taxon>
        <taxon>Micrococcales</taxon>
        <taxon>Microbacteriaceae</taxon>
        <taxon>Leucobacter</taxon>
    </lineage>
</organism>
<sequence>MDTPASRPAPVPGSAPGPPGATTREGGARRLRLDLGYDGTDFHGWAGQPGLRTVQGELEAAIAVLLRVPAESVSLTVGGRTDAGVHARGQVAHVDVSESQLEKWSGRRARAGDPDAGSAEAARLRARRVNGVLKRSAADIVVHSVREVPAAFDARFSALRRRYEYRLRGEGSRRDPLTARFTADVPRELDLHRMRRASERLLGLNDFTSFCKARDGATAVRTLLDFSWRVTDDGAYAARIEADAFCHSMVRALVGGVVAVGSGRIAETELDELLHARRRTSRFTVMPAHGLSLEEIAYPPYTELAERAERTRARRAPLAPSGAGPQSAPAPQGGPDPQSDPPAAIPNL</sequence>
<dbReference type="SUPFAM" id="SSF55120">
    <property type="entry name" value="Pseudouridine synthase"/>
    <property type="match status" value="1"/>
</dbReference>
<dbReference type="PANTHER" id="PTHR11142">
    <property type="entry name" value="PSEUDOURIDYLATE SYNTHASE"/>
    <property type="match status" value="1"/>
</dbReference>
<name>A0A934Q8F8_9MICO</name>
<feature type="active site" description="Nucleophile" evidence="4">
    <location>
        <position position="82"/>
    </location>
</feature>
<feature type="compositionally biased region" description="Pro residues" evidence="6">
    <location>
        <begin position="7"/>
        <end position="19"/>
    </location>
</feature>
<evidence type="ECO:0000256" key="1">
    <source>
        <dbReference type="ARBA" id="ARBA00009375"/>
    </source>
</evidence>
<gene>
    <name evidence="4 8" type="primary">truA</name>
    <name evidence="8" type="ORF">JD276_11995</name>
</gene>
<dbReference type="InterPro" id="IPR020103">
    <property type="entry name" value="PsdUridine_synth_cat_dom_sf"/>
</dbReference>
<dbReference type="Proteomes" id="UP000608530">
    <property type="component" value="Unassembled WGS sequence"/>
</dbReference>
<protein>
    <recommendedName>
        <fullName evidence="4">tRNA pseudouridine synthase A</fullName>
        <ecNumber evidence="4">5.4.99.12</ecNumber>
    </recommendedName>
    <alternativeName>
        <fullName evidence="4">tRNA pseudouridine(38-40) synthase</fullName>
    </alternativeName>
    <alternativeName>
        <fullName evidence="4">tRNA pseudouridylate synthase I</fullName>
    </alternativeName>
    <alternativeName>
        <fullName evidence="4">tRNA-uridine isomerase I</fullName>
    </alternativeName>
</protein>
<feature type="binding site" evidence="4">
    <location>
        <position position="163"/>
    </location>
    <ligand>
        <name>substrate</name>
    </ligand>
</feature>
<evidence type="ECO:0000256" key="2">
    <source>
        <dbReference type="ARBA" id="ARBA00022694"/>
    </source>
</evidence>
<dbReference type="HAMAP" id="MF_00171">
    <property type="entry name" value="TruA"/>
    <property type="match status" value="1"/>
</dbReference>
<dbReference type="GO" id="GO:0031119">
    <property type="term" value="P:tRNA pseudouridine synthesis"/>
    <property type="evidence" value="ECO:0007669"/>
    <property type="project" value="UniProtKB-UniRule"/>
</dbReference>
<evidence type="ECO:0000313" key="9">
    <source>
        <dbReference type="Proteomes" id="UP000608530"/>
    </source>
</evidence>
<dbReference type="InterPro" id="IPR001406">
    <property type="entry name" value="PsdUridine_synth_TruA"/>
</dbReference>
<dbReference type="AlphaFoldDB" id="A0A934Q8F8"/>
<dbReference type="EMBL" id="JAEHOH010000015">
    <property type="protein sequence ID" value="MBK0419756.1"/>
    <property type="molecule type" value="Genomic_DNA"/>
</dbReference>
<dbReference type="InterPro" id="IPR020095">
    <property type="entry name" value="PsdUridine_synth_TruA_C"/>
</dbReference>
<comment type="caution">
    <text evidence="4">Lacks conserved residue(s) required for the propagation of feature annotation.</text>
</comment>
<dbReference type="Gene3D" id="3.30.70.660">
    <property type="entry name" value="Pseudouridine synthase I, catalytic domain, C-terminal subdomain"/>
    <property type="match status" value="1"/>
</dbReference>
<comment type="similarity">
    <text evidence="1 4 5">Belongs to the tRNA pseudouridine synthase TruA family.</text>
</comment>
<dbReference type="InterPro" id="IPR020094">
    <property type="entry name" value="TruA/RsuA/RluB/E/F_N"/>
</dbReference>
<keyword evidence="3 4" id="KW-0413">Isomerase</keyword>
<keyword evidence="2 4" id="KW-0819">tRNA processing</keyword>
<dbReference type="NCBIfam" id="TIGR00071">
    <property type="entry name" value="hisT_truA"/>
    <property type="match status" value="1"/>
</dbReference>
<evidence type="ECO:0000259" key="7">
    <source>
        <dbReference type="Pfam" id="PF01416"/>
    </source>
</evidence>
<dbReference type="PANTHER" id="PTHR11142:SF0">
    <property type="entry name" value="TRNA PSEUDOURIDINE SYNTHASE-LIKE 1"/>
    <property type="match status" value="1"/>
</dbReference>
<feature type="region of interest" description="Disordered" evidence="6">
    <location>
        <begin position="1"/>
        <end position="26"/>
    </location>
</feature>
<evidence type="ECO:0000313" key="8">
    <source>
        <dbReference type="EMBL" id="MBK0419756.1"/>
    </source>
</evidence>
<proteinExistence type="inferred from homology"/>
<reference evidence="8" key="1">
    <citation type="submission" date="2020-12" db="EMBL/GenBank/DDBJ databases">
        <title>Leucobacter sp. CAS1, isolated from Chromium sludge.</title>
        <authorList>
            <person name="Xu Z."/>
        </authorList>
    </citation>
    <scope>NUCLEOTIDE SEQUENCE</scope>
    <source>
        <strain evidence="8">CSA1</strain>
    </source>
</reference>
<dbReference type="GO" id="GO:0160147">
    <property type="term" value="F:tRNA pseudouridine(38-40) synthase activity"/>
    <property type="evidence" value="ECO:0007669"/>
    <property type="project" value="UniProtKB-EC"/>
</dbReference>
<dbReference type="EC" id="5.4.99.12" evidence="4"/>
<evidence type="ECO:0000256" key="4">
    <source>
        <dbReference type="HAMAP-Rule" id="MF_00171"/>
    </source>
</evidence>
<dbReference type="Gene3D" id="3.30.70.580">
    <property type="entry name" value="Pseudouridine synthase I, catalytic domain, N-terminal subdomain"/>
    <property type="match status" value="1"/>
</dbReference>
<feature type="domain" description="Pseudouridine synthase I TruA alpha/beta" evidence="7">
    <location>
        <begin position="197"/>
        <end position="299"/>
    </location>
</feature>
<evidence type="ECO:0000256" key="3">
    <source>
        <dbReference type="ARBA" id="ARBA00023235"/>
    </source>
</evidence>
<feature type="compositionally biased region" description="Pro residues" evidence="6">
    <location>
        <begin position="332"/>
        <end position="348"/>
    </location>
</feature>
<evidence type="ECO:0000256" key="6">
    <source>
        <dbReference type="SAM" id="MobiDB-lite"/>
    </source>
</evidence>
<dbReference type="GO" id="GO:0003723">
    <property type="term" value="F:RNA binding"/>
    <property type="evidence" value="ECO:0007669"/>
    <property type="project" value="InterPro"/>
</dbReference>